<dbReference type="WBParaSite" id="RSKR_0000102700.1">
    <property type="protein sequence ID" value="RSKR_0000102700.1"/>
    <property type="gene ID" value="RSKR_0000102700"/>
</dbReference>
<evidence type="ECO:0000313" key="2">
    <source>
        <dbReference type="WBParaSite" id="RSKR_0000102700.1"/>
    </source>
</evidence>
<proteinExistence type="predicted"/>
<dbReference type="Proteomes" id="UP000095286">
    <property type="component" value="Unplaced"/>
</dbReference>
<sequence>MRQFLVILILLKFVCSAPLIWKEDRNLTWSFRDPYYVFANEFSYQKAKLVLSDAFREWEVATKGLLFTFTDTSPNARHDPENFKSKAKIDILFAKKEHGDEENFDGRNGIIAHAGAKHGKAFIHFDGSERWASDSKVKGRLNLRHVSLHEIGHILSLDHNNRQDSIMNPYYTDFTNNKDKKEDIYLGADDDDVISLMKIYNKL</sequence>
<name>A0AC35TIP1_9BILA</name>
<accession>A0AC35TIP1</accession>
<reference evidence="2" key="1">
    <citation type="submission" date="2016-11" db="UniProtKB">
        <authorList>
            <consortium name="WormBaseParasite"/>
        </authorList>
    </citation>
    <scope>IDENTIFICATION</scope>
    <source>
        <strain evidence="2">KR3021</strain>
    </source>
</reference>
<protein>
    <submittedName>
        <fullName evidence="2">ZnMc domain-containing protein</fullName>
    </submittedName>
</protein>
<organism evidence="1 2">
    <name type="scientific">Rhabditophanes sp. KR3021</name>
    <dbReference type="NCBI Taxonomy" id="114890"/>
    <lineage>
        <taxon>Eukaryota</taxon>
        <taxon>Metazoa</taxon>
        <taxon>Ecdysozoa</taxon>
        <taxon>Nematoda</taxon>
        <taxon>Chromadorea</taxon>
        <taxon>Rhabditida</taxon>
        <taxon>Tylenchina</taxon>
        <taxon>Panagrolaimomorpha</taxon>
        <taxon>Strongyloidoidea</taxon>
        <taxon>Alloionematidae</taxon>
        <taxon>Rhabditophanes</taxon>
    </lineage>
</organism>
<evidence type="ECO:0000313" key="1">
    <source>
        <dbReference type="Proteomes" id="UP000095286"/>
    </source>
</evidence>